<organism evidence="4 5">
    <name type="scientific">Cellulomonas cellasea DSM 20118</name>
    <dbReference type="NCBI Taxonomy" id="1408250"/>
    <lineage>
        <taxon>Bacteria</taxon>
        <taxon>Bacillati</taxon>
        <taxon>Actinomycetota</taxon>
        <taxon>Actinomycetes</taxon>
        <taxon>Micrococcales</taxon>
        <taxon>Cellulomonadaceae</taxon>
        <taxon>Cellulomonas</taxon>
    </lineage>
</organism>
<evidence type="ECO:0000259" key="3">
    <source>
        <dbReference type="SMART" id="SM00331"/>
    </source>
</evidence>
<dbReference type="InterPro" id="IPR052016">
    <property type="entry name" value="Bact_Sigma-Reg"/>
</dbReference>
<gene>
    <name evidence="4" type="ORF">Q760_03855</name>
</gene>
<evidence type="ECO:0008006" key="6">
    <source>
        <dbReference type="Google" id="ProtNLM"/>
    </source>
</evidence>
<evidence type="ECO:0000313" key="5">
    <source>
        <dbReference type="Proteomes" id="UP000029833"/>
    </source>
</evidence>
<evidence type="ECO:0000256" key="1">
    <source>
        <dbReference type="ARBA" id="ARBA00022801"/>
    </source>
</evidence>
<feature type="domain" description="PPM-type phosphatase" evidence="3">
    <location>
        <begin position="182"/>
        <end position="392"/>
    </location>
</feature>
<evidence type="ECO:0000313" key="4">
    <source>
        <dbReference type="EMBL" id="KGM01084.1"/>
    </source>
</evidence>
<dbReference type="InterPro" id="IPR036457">
    <property type="entry name" value="PPM-type-like_dom_sf"/>
</dbReference>
<dbReference type="SUPFAM" id="SSF81606">
    <property type="entry name" value="PP2C-like"/>
    <property type="match status" value="1"/>
</dbReference>
<name>A0A0A0B5J0_9CELL</name>
<dbReference type="GO" id="GO:0016791">
    <property type="term" value="F:phosphatase activity"/>
    <property type="evidence" value="ECO:0007669"/>
    <property type="project" value="TreeGrafter"/>
</dbReference>
<dbReference type="InterPro" id="IPR001932">
    <property type="entry name" value="PPM-type_phosphatase-like_dom"/>
</dbReference>
<dbReference type="AlphaFoldDB" id="A0A0A0B5J0"/>
<dbReference type="EMBL" id="AXNT01000135">
    <property type="protein sequence ID" value="KGM01084.1"/>
    <property type="molecule type" value="Genomic_DNA"/>
</dbReference>
<accession>A0A0A0B5J0</accession>
<protein>
    <recommendedName>
        <fullName evidence="6">Serine phosphatase</fullName>
    </recommendedName>
</protein>
<dbReference type="OrthoDB" id="9151676at2"/>
<dbReference type="Pfam" id="PF01590">
    <property type="entry name" value="GAF"/>
    <property type="match status" value="1"/>
</dbReference>
<dbReference type="InterPro" id="IPR029016">
    <property type="entry name" value="GAF-like_dom_sf"/>
</dbReference>
<reference evidence="4 5" key="1">
    <citation type="submission" date="2013-10" db="EMBL/GenBank/DDBJ databases">
        <authorList>
            <person name="Wang G."/>
            <person name="Zhuang W."/>
        </authorList>
    </citation>
    <scope>NUCLEOTIDE SEQUENCE [LARGE SCALE GENOMIC DNA]</scope>
    <source>
        <strain evidence="4 5">DSM 20118</strain>
    </source>
</reference>
<dbReference type="PANTHER" id="PTHR43156:SF2">
    <property type="entry name" value="STAGE II SPORULATION PROTEIN E"/>
    <property type="match status" value="1"/>
</dbReference>
<dbReference type="Gene3D" id="3.30.450.40">
    <property type="match status" value="1"/>
</dbReference>
<dbReference type="RefSeq" id="WP_034633672.1">
    <property type="nucleotide sequence ID" value="NZ_AXNT01000135.1"/>
</dbReference>
<dbReference type="InterPro" id="IPR003018">
    <property type="entry name" value="GAF"/>
</dbReference>
<dbReference type="Proteomes" id="UP000029833">
    <property type="component" value="Unassembled WGS sequence"/>
</dbReference>
<keyword evidence="1" id="KW-0378">Hydrolase</keyword>
<keyword evidence="5" id="KW-1185">Reference proteome</keyword>
<evidence type="ECO:0000259" key="2">
    <source>
        <dbReference type="SMART" id="SM00065"/>
    </source>
</evidence>
<feature type="domain" description="GAF" evidence="2">
    <location>
        <begin position="26"/>
        <end position="168"/>
    </location>
</feature>
<sequence length="396" mass="42192">MTVTRAQEAEDTRVDVVRRLGVLDTPREERFERVVRLAQNLFGVEKVAVALVDRDRVFHKAGVGIADREHPREASLSALAIEHPELLVVEDASLDPRYRDNPYVTGPMGIRFFAGQPLHGQAGYRVGTLCLADSTPRTFTDDDARLLRDLALWVEKELLVTEELERASQVQAGLLPRSMPDLPGYEVSGRCLPARAVGGDFYDWHPVADGVALTLADVMGKGGGAAIIAATVRAVLRSSARRGDVAASLADAEAALEADLLRTGSFVTAFHGKIDPAAHVLTYSDAGHGLTLLLRADGTTERLASQGPPLGAVPGVERVAARVALEPGDLVLTLSDGVLDALDTPGGTLESLAVVERAVRGAPSAHEAVAQVLWALGANDRPDDLTILALRRETVG</sequence>
<comment type="caution">
    <text evidence="4">The sequence shown here is derived from an EMBL/GenBank/DDBJ whole genome shotgun (WGS) entry which is preliminary data.</text>
</comment>
<dbReference type="SUPFAM" id="SSF55781">
    <property type="entry name" value="GAF domain-like"/>
    <property type="match status" value="1"/>
</dbReference>
<dbReference type="STRING" id="1408250.Q760_03855"/>
<dbReference type="PANTHER" id="PTHR43156">
    <property type="entry name" value="STAGE II SPORULATION PROTEIN E-RELATED"/>
    <property type="match status" value="1"/>
</dbReference>
<dbReference type="SMART" id="SM00065">
    <property type="entry name" value="GAF"/>
    <property type="match status" value="1"/>
</dbReference>
<proteinExistence type="predicted"/>
<dbReference type="Gene3D" id="3.60.40.10">
    <property type="entry name" value="PPM-type phosphatase domain"/>
    <property type="match status" value="1"/>
</dbReference>
<dbReference type="Pfam" id="PF07228">
    <property type="entry name" value="SpoIIE"/>
    <property type="match status" value="1"/>
</dbReference>
<dbReference type="SMART" id="SM00331">
    <property type="entry name" value="PP2C_SIG"/>
    <property type="match status" value="1"/>
</dbReference>